<dbReference type="SUPFAM" id="SSF48452">
    <property type="entry name" value="TPR-like"/>
    <property type="match status" value="2"/>
</dbReference>
<accession>A0A223S7D5</accession>
<dbReference type="PANTHER" id="PTHR47691">
    <property type="entry name" value="REGULATOR-RELATED"/>
    <property type="match status" value="1"/>
</dbReference>
<feature type="domain" description="Bacterial transcriptional activator" evidence="1">
    <location>
        <begin position="92"/>
        <end position="243"/>
    </location>
</feature>
<dbReference type="GO" id="GO:0016887">
    <property type="term" value="F:ATP hydrolysis activity"/>
    <property type="evidence" value="ECO:0007669"/>
    <property type="project" value="InterPro"/>
</dbReference>
<dbReference type="SUPFAM" id="SSF46894">
    <property type="entry name" value="C-terminal effector domain of the bipartite response regulators"/>
    <property type="match status" value="1"/>
</dbReference>
<dbReference type="GO" id="GO:0003677">
    <property type="term" value="F:DNA binding"/>
    <property type="evidence" value="ECO:0007669"/>
    <property type="project" value="InterPro"/>
</dbReference>
<dbReference type="SMART" id="SM01043">
    <property type="entry name" value="BTAD"/>
    <property type="match status" value="1"/>
</dbReference>
<keyword evidence="3" id="KW-1185">Reference proteome</keyword>
<dbReference type="SUPFAM" id="SSF52540">
    <property type="entry name" value="P-loop containing nucleoside triphosphate hydrolases"/>
    <property type="match status" value="1"/>
</dbReference>
<dbReference type="CDD" id="cd15831">
    <property type="entry name" value="BTAD"/>
    <property type="match status" value="1"/>
</dbReference>
<organism evidence="2 3">
    <name type="scientific">Nocardiopsis gilva YIM 90087</name>
    <dbReference type="NCBI Taxonomy" id="1235441"/>
    <lineage>
        <taxon>Bacteria</taxon>
        <taxon>Bacillati</taxon>
        <taxon>Actinomycetota</taxon>
        <taxon>Actinomycetes</taxon>
        <taxon>Streptosporangiales</taxon>
        <taxon>Nocardiopsidaceae</taxon>
        <taxon>Nocardiopsis</taxon>
    </lineage>
</organism>
<dbReference type="RefSeq" id="WP_017619118.1">
    <property type="nucleotide sequence ID" value="NZ_ANBG01000223.1"/>
</dbReference>
<dbReference type="OrthoDB" id="3194665at2"/>
<dbReference type="InterPro" id="IPR027417">
    <property type="entry name" value="P-loop_NTPase"/>
</dbReference>
<dbReference type="InterPro" id="IPR036388">
    <property type="entry name" value="WH-like_DNA-bd_sf"/>
</dbReference>
<dbReference type="PANTHER" id="PTHR47691:SF3">
    <property type="entry name" value="HTH-TYPE TRANSCRIPTIONAL REGULATOR RV0890C-RELATED"/>
    <property type="match status" value="1"/>
</dbReference>
<evidence type="ECO:0000313" key="3">
    <source>
        <dbReference type="Proteomes" id="UP000215005"/>
    </source>
</evidence>
<dbReference type="GO" id="GO:0006355">
    <property type="term" value="P:regulation of DNA-templated transcription"/>
    <property type="evidence" value="ECO:0007669"/>
    <property type="project" value="InterPro"/>
</dbReference>
<dbReference type="Gene3D" id="3.40.50.300">
    <property type="entry name" value="P-loop containing nucleotide triphosphate hydrolases"/>
    <property type="match status" value="1"/>
</dbReference>
<dbReference type="InterPro" id="IPR011990">
    <property type="entry name" value="TPR-like_helical_dom_sf"/>
</dbReference>
<dbReference type="Pfam" id="PF03704">
    <property type="entry name" value="BTAD"/>
    <property type="match status" value="1"/>
</dbReference>
<dbReference type="AlphaFoldDB" id="A0A223S7D5"/>
<sequence length="1082" mass="116018">MKIELTLLSRVVCRGQEITGPRLRGLLALLAGDLRTGCSSARLVDGLWPDEQPANPTKALQILVSRARTQLGSDLIARTPTGYRLTLCEEQVDASAAVLSADSAVRSARAGDHANALAHAEAGLALWAGSANADLTTDALAAPGDPVAVLRAERRTTCQSLRRVRALSLARLGRRGEALEPLTSLVDDHPRDEEVMAELLRCESATAGPSAALARYDSYRRAIREDLGADPGPELRDLHQRLLEEQAPPLRHGVLHEPNPLLGRADDIAAVAELLRTCRVATIVGTGGLGKTRLAHAVSRQAEHRVVHVVPLAGITSDVDVAREVASVLGAGETYPAGGGRPRSRTDLLVGIVQALGPGAALLVLDNCEHVVDGAAELVRSLVAMAQNLRVLTTSRAPLGLSSEAVYPLPELPLPTTVELFDQRARAVRPDADLPTTAVTRLCERLDGLPLAVELAAARVRVMSVAEISRRLEDRFTLLRGGTRDAPQRHRTLHAVVDWSWNLLTPNGQAAMRRLSVFPDGFTADAARRLLESGDEHAGMGPGKAPPDVLEHLVDQSLLKVDDTPSGTRFRMLETVREFSAARREEAGETERALEGYLGWVRDLAAADHDAVFAATDNASAVQRLGDEQDTLVHALRHGLDRGDDATVAAAVALLGGRWVAEGSYTRLAKLAEESVEALARFRPPPASALVEVARTALTVCALSACMQGPHELRSLAALRRLPAASPDTLVRSFAVVLLALPAVPGSRAATLGHLCDSDEPLLAGVANAAASYLREQDDDLDRAFAAAERTLDVFERSPHPWMLYQAHARIGDLSLRVGDGERARHHALQMLRLAEGLHPHPIVDGLRFVMVGANMQRGAIDEAEHWLNAVTGPSEETLGAVPTALGARAEILLARGEVEEGLQMWREAARAWQKDEAPPEHGAPPGVETWTVETRAVAVVAHAYHGRLHLVAEIVEGLEDDLAAMLTRPVAHPPIYLLELPICGTALLALAMVDLDRATRTGDASATRSGVHMIALAERFAYLRHFHPTMSAARIRTIVEKADGPVYADAVSAYADLGRDELRAVALAALRDRGSARATQR</sequence>
<dbReference type="Proteomes" id="UP000215005">
    <property type="component" value="Chromosome"/>
</dbReference>
<evidence type="ECO:0000259" key="1">
    <source>
        <dbReference type="SMART" id="SM01043"/>
    </source>
</evidence>
<dbReference type="InterPro" id="IPR005158">
    <property type="entry name" value="BTAD"/>
</dbReference>
<dbReference type="InterPro" id="IPR049945">
    <property type="entry name" value="AAA_22"/>
</dbReference>
<reference evidence="2 3" key="1">
    <citation type="submission" date="2017-08" db="EMBL/GenBank/DDBJ databases">
        <title>The complete genome sequence of Nocardiopsis gilva YIM 90087.</title>
        <authorList>
            <person name="Yin M."/>
            <person name="Tang S."/>
        </authorList>
    </citation>
    <scope>NUCLEOTIDE SEQUENCE [LARGE SCALE GENOMIC DNA]</scope>
    <source>
        <strain evidence="2 3">YIM 90087</strain>
    </source>
</reference>
<dbReference type="KEGG" id="ngv:CDO52_15630"/>
<name>A0A223S7D5_9ACTN</name>
<dbReference type="InterPro" id="IPR016032">
    <property type="entry name" value="Sig_transdc_resp-reg_C-effctor"/>
</dbReference>
<dbReference type="Pfam" id="PF13401">
    <property type="entry name" value="AAA_22"/>
    <property type="match status" value="1"/>
</dbReference>
<dbReference type="Gene3D" id="1.10.10.10">
    <property type="entry name" value="Winged helix-like DNA-binding domain superfamily/Winged helix DNA-binding domain"/>
    <property type="match status" value="1"/>
</dbReference>
<evidence type="ECO:0000313" key="2">
    <source>
        <dbReference type="EMBL" id="ASU84028.1"/>
    </source>
</evidence>
<dbReference type="EMBL" id="CP022753">
    <property type="protein sequence ID" value="ASU84028.1"/>
    <property type="molecule type" value="Genomic_DNA"/>
</dbReference>
<protein>
    <submittedName>
        <fullName evidence="2">AfsR/SARP family transcriptional regulator</fullName>
    </submittedName>
</protein>
<dbReference type="Gene3D" id="1.25.40.10">
    <property type="entry name" value="Tetratricopeptide repeat domain"/>
    <property type="match status" value="2"/>
</dbReference>
<gene>
    <name evidence="2" type="ORF">CDO52_15630</name>
</gene>
<proteinExistence type="predicted"/>